<dbReference type="HAMAP" id="MF_00155">
    <property type="entry name" value="CtaG"/>
    <property type="match status" value="1"/>
</dbReference>
<gene>
    <name evidence="10 12" type="primary">ctaG</name>
    <name evidence="12" type="ORF">BGCPKDLD_4274</name>
</gene>
<evidence type="ECO:0000256" key="4">
    <source>
        <dbReference type="ARBA" id="ARBA00015384"/>
    </source>
</evidence>
<dbReference type="InterPro" id="IPR007533">
    <property type="entry name" value="Cyt_c_oxidase_assmbl_CtaG"/>
</dbReference>
<keyword evidence="8 10" id="KW-0186">Copper</keyword>
<proteinExistence type="inferred from homology"/>
<keyword evidence="5 10" id="KW-0812">Transmembrane</keyword>
<evidence type="ECO:0000256" key="1">
    <source>
        <dbReference type="ARBA" id="ARBA00004007"/>
    </source>
</evidence>
<evidence type="ECO:0000313" key="12">
    <source>
        <dbReference type="EMBL" id="GJE77667.1"/>
    </source>
</evidence>
<comment type="function">
    <text evidence="1 10">Exerts its effect at some terminal stage of cytochrome c oxidase synthesis, probably by being involved in the insertion of the copper B into subunit I.</text>
</comment>
<dbReference type="InterPro" id="IPR023471">
    <property type="entry name" value="CtaG/Cox11_dom_sf"/>
</dbReference>
<organism evidence="12 13">
    <name type="scientific">Methylorubrum suomiense</name>
    <dbReference type="NCBI Taxonomy" id="144191"/>
    <lineage>
        <taxon>Bacteria</taxon>
        <taxon>Pseudomonadati</taxon>
        <taxon>Pseudomonadota</taxon>
        <taxon>Alphaproteobacteria</taxon>
        <taxon>Hyphomicrobiales</taxon>
        <taxon>Methylobacteriaceae</taxon>
        <taxon>Methylorubrum</taxon>
    </lineage>
</organism>
<evidence type="ECO:0000256" key="6">
    <source>
        <dbReference type="ARBA" id="ARBA00022968"/>
    </source>
</evidence>
<evidence type="ECO:0000256" key="5">
    <source>
        <dbReference type="ARBA" id="ARBA00022692"/>
    </source>
</evidence>
<dbReference type="RefSeq" id="WP_137830521.1">
    <property type="nucleotide sequence ID" value="NZ_BPRE01000016.1"/>
</dbReference>
<dbReference type="PANTHER" id="PTHR21320">
    <property type="entry name" value="CYTOCHROME C OXIDASE ASSEMBLY PROTEIN COX11-RELATED"/>
    <property type="match status" value="1"/>
</dbReference>
<keyword evidence="9 10" id="KW-0472">Membrane</keyword>
<dbReference type="Proteomes" id="UP001055093">
    <property type="component" value="Unassembled WGS sequence"/>
</dbReference>
<evidence type="ECO:0000256" key="2">
    <source>
        <dbReference type="ARBA" id="ARBA00004382"/>
    </source>
</evidence>
<comment type="subcellular location">
    <subcellularLocation>
        <location evidence="2 10">Cell inner membrane</location>
        <topology evidence="2 10">Single-pass type II membrane protein</topology>
        <orientation evidence="2 10">Periplasmic side</orientation>
    </subcellularLocation>
</comment>
<dbReference type="EMBL" id="BPRE01000016">
    <property type="protein sequence ID" value="GJE77667.1"/>
    <property type="molecule type" value="Genomic_DNA"/>
</dbReference>
<comment type="caution">
    <text evidence="12">The sequence shown here is derived from an EMBL/GenBank/DDBJ whole genome shotgun (WGS) entry which is preliminary data.</text>
</comment>
<accession>A0ABQ4UZP0</accession>
<feature type="transmembrane region" description="Helical" evidence="11">
    <location>
        <begin position="20"/>
        <end position="41"/>
    </location>
</feature>
<keyword evidence="6 10" id="KW-0735">Signal-anchor</keyword>
<protein>
    <recommendedName>
        <fullName evidence="4 10">Cytochrome c oxidase assembly protein CtaG</fullName>
    </recommendedName>
</protein>
<evidence type="ECO:0000313" key="13">
    <source>
        <dbReference type="Proteomes" id="UP001055093"/>
    </source>
</evidence>
<evidence type="ECO:0000256" key="10">
    <source>
        <dbReference type="HAMAP-Rule" id="MF_00155"/>
    </source>
</evidence>
<dbReference type="PIRSF" id="PIRSF005413">
    <property type="entry name" value="COX11"/>
    <property type="match status" value="1"/>
</dbReference>
<keyword evidence="13" id="KW-1185">Reference proteome</keyword>
<evidence type="ECO:0000256" key="7">
    <source>
        <dbReference type="ARBA" id="ARBA00022989"/>
    </source>
</evidence>
<keyword evidence="7 10" id="KW-1133">Transmembrane helix</keyword>
<evidence type="ECO:0000256" key="9">
    <source>
        <dbReference type="ARBA" id="ARBA00023136"/>
    </source>
</evidence>
<dbReference type="PANTHER" id="PTHR21320:SF3">
    <property type="entry name" value="CYTOCHROME C OXIDASE ASSEMBLY PROTEIN COX11, MITOCHONDRIAL-RELATED"/>
    <property type="match status" value="1"/>
</dbReference>
<reference evidence="12" key="2">
    <citation type="submission" date="2021-08" db="EMBL/GenBank/DDBJ databases">
        <authorList>
            <person name="Tani A."/>
            <person name="Ola A."/>
            <person name="Ogura Y."/>
            <person name="Katsura K."/>
            <person name="Hayashi T."/>
        </authorList>
    </citation>
    <scope>NUCLEOTIDE SEQUENCE</scope>
    <source>
        <strain evidence="12">DSM 14458</strain>
    </source>
</reference>
<evidence type="ECO:0000256" key="3">
    <source>
        <dbReference type="ARBA" id="ARBA00009620"/>
    </source>
</evidence>
<feature type="topological domain" description="Periplasmic" evidence="10">
    <location>
        <begin position="38"/>
        <end position="203"/>
    </location>
</feature>
<dbReference type="Pfam" id="PF04442">
    <property type="entry name" value="CtaG_Cox11"/>
    <property type="match status" value="1"/>
</dbReference>
<keyword evidence="10" id="KW-0997">Cell inner membrane</keyword>
<evidence type="ECO:0000256" key="8">
    <source>
        <dbReference type="ARBA" id="ARBA00023008"/>
    </source>
</evidence>
<comment type="similarity">
    <text evidence="3 10">Belongs to the COX11/CtaG family.</text>
</comment>
<reference evidence="12" key="1">
    <citation type="journal article" date="2021" name="Front. Microbiol.">
        <title>Comprehensive Comparative Genomics and Phenotyping of Methylobacterium Species.</title>
        <authorList>
            <person name="Alessa O."/>
            <person name="Ogura Y."/>
            <person name="Fujitani Y."/>
            <person name="Takami H."/>
            <person name="Hayashi T."/>
            <person name="Sahin N."/>
            <person name="Tani A."/>
        </authorList>
    </citation>
    <scope>NUCLEOTIDE SEQUENCE</scope>
    <source>
        <strain evidence="12">DSM 14458</strain>
    </source>
</reference>
<sequence>MSGSQDDGRQRAARGVRRTVAACAGMVLAMGGLALASAPLYDMFCKATGFNGTPLVGAAPTAATGEALAPVTVRFDTNVSKNLSWRFRPEQSSVEAVPGQTATVFFKVTNVGKEPAKGIAVFNVQPDLMGSYFVKVQCFCFDEHLLQPGESAEFPLVFYVDPAMRKDPDIGTLSEMTLSYTYFPSKNGAPVAEIAKPARTSNF</sequence>
<evidence type="ECO:0000256" key="11">
    <source>
        <dbReference type="SAM" id="Phobius"/>
    </source>
</evidence>
<feature type="topological domain" description="Cytoplasmic" evidence="10">
    <location>
        <begin position="1"/>
        <end position="13"/>
    </location>
</feature>
<dbReference type="NCBIfam" id="NF003465">
    <property type="entry name" value="PRK05089.1"/>
    <property type="match status" value="1"/>
</dbReference>
<keyword evidence="10" id="KW-1003">Cell membrane</keyword>
<dbReference type="SUPFAM" id="SSF110111">
    <property type="entry name" value="Ctag/Cox11"/>
    <property type="match status" value="1"/>
</dbReference>
<dbReference type="Gene3D" id="2.60.370.10">
    <property type="entry name" value="Ctag/Cox11"/>
    <property type="match status" value="1"/>
</dbReference>
<name>A0ABQ4UZP0_9HYPH</name>